<organism evidence="2 3">
    <name type="scientific">Gluconacetobacter entanii</name>
    <dbReference type="NCBI Taxonomy" id="108528"/>
    <lineage>
        <taxon>Bacteria</taxon>
        <taxon>Pseudomonadati</taxon>
        <taxon>Pseudomonadota</taxon>
        <taxon>Alphaproteobacteria</taxon>
        <taxon>Acetobacterales</taxon>
        <taxon>Acetobacteraceae</taxon>
        <taxon>Gluconacetobacter</taxon>
    </lineage>
</organism>
<proteinExistence type="predicted"/>
<keyword evidence="1" id="KW-0732">Signal</keyword>
<evidence type="ECO:0000313" key="2">
    <source>
        <dbReference type="EMBL" id="PYD63192.1"/>
    </source>
</evidence>
<dbReference type="Proteomes" id="UP000248301">
    <property type="component" value="Unassembled WGS sequence"/>
</dbReference>
<accession>A0A318PXL8</accession>
<comment type="caution">
    <text evidence="2">The sequence shown here is derived from an EMBL/GenBank/DDBJ whole genome shotgun (WGS) entry which is preliminary data.</text>
</comment>
<feature type="signal peptide" evidence="1">
    <location>
        <begin position="1"/>
        <end position="29"/>
    </location>
</feature>
<dbReference type="RefSeq" id="WP_110913545.1">
    <property type="nucleotide sequence ID" value="NZ_NKUF01000015.1"/>
</dbReference>
<protein>
    <submittedName>
        <fullName evidence="2">Uncharacterized protein</fullName>
    </submittedName>
</protein>
<feature type="chain" id="PRO_5016274110" evidence="1">
    <location>
        <begin position="30"/>
        <end position="164"/>
    </location>
</feature>
<evidence type="ECO:0000313" key="3">
    <source>
        <dbReference type="Proteomes" id="UP000248301"/>
    </source>
</evidence>
<evidence type="ECO:0000256" key="1">
    <source>
        <dbReference type="SAM" id="SignalP"/>
    </source>
</evidence>
<dbReference type="EMBL" id="NKUF01000015">
    <property type="protein sequence ID" value="PYD63192.1"/>
    <property type="molecule type" value="Genomic_DNA"/>
</dbReference>
<dbReference type="OrthoDB" id="7280770at2"/>
<reference evidence="2 3" key="1">
    <citation type="submission" date="2017-07" db="EMBL/GenBank/DDBJ databases">
        <title>A draft genome sequence of Gluconacetobacter entanii LTH 4560.</title>
        <authorList>
            <person name="Skraban J."/>
            <person name="Cleenwerck I."/>
            <person name="Vandamme P."/>
            <person name="Trcek J."/>
        </authorList>
    </citation>
    <scope>NUCLEOTIDE SEQUENCE [LARGE SCALE GENOMIC DNA]</scope>
    <source>
        <strain evidence="2 3">LTH 4560</strain>
    </source>
</reference>
<gene>
    <name evidence="2" type="ORF">CFR72_08435</name>
</gene>
<dbReference type="AlphaFoldDB" id="A0A318PXL8"/>
<name>A0A318PXL8_9PROT</name>
<sequence length="164" mass="17248">MYKAMIVATVFGAALSGAMVFGGSMGTCAAQTVLDGSAAHVPGADEAMKKVAATLPHPQDARFRHLAAHSVDGAGVVCGEVAESAAHNAHFAQFGYVTGHDDPIVFANRPLPAVIPFGEVNGWINDSVNLEDLEEMGCAPKGSYHAYSEKLNAMMNRRKQYGVN</sequence>